<organism evidence="1 2">
    <name type="scientific">Larinioides sclopetarius</name>
    <dbReference type="NCBI Taxonomy" id="280406"/>
    <lineage>
        <taxon>Eukaryota</taxon>
        <taxon>Metazoa</taxon>
        <taxon>Ecdysozoa</taxon>
        <taxon>Arthropoda</taxon>
        <taxon>Chelicerata</taxon>
        <taxon>Arachnida</taxon>
        <taxon>Araneae</taxon>
        <taxon>Araneomorphae</taxon>
        <taxon>Entelegynae</taxon>
        <taxon>Araneoidea</taxon>
        <taxon>Araneidae</taxon>
        <taxon>Larinioides</taxon>
    </lineage>
</organism>
<name>A0AAV2B7P9_9ARAC</name>
<comment type="caution">
    <text evidence="1">The sequence shown here is derived from an EMBL/GenBank/DDBJ whole genome shotgun (WGS) entry which is preliminary data.</text>
</comment>
<keyword evidence="2" id="KW-1185">Reference proteome</keyword>
<evidence type="ECO:0000313" key="2">
    <source>
        <dbReference type="Proteomes" id="UP001497382"/>
    </source>
</evidence>
<dbReference type="Gene3D" id="3.30.200.20">
    <property type="entry name" value="Phosphorylase Kinase, domain 1"/>
    <property type="match status" value="1"/>
</dbReference>
<proteinExistence type="predicted"/>
<dbReference type="EMBL" id="CAXIEN010000302">
    <property type="protein sequence ID" value="CAL1292258.1"/>
    <property type="molecule type" value="Genomic_DNA"/>
</dbReference>
<accession>A0AAV2B7P9</accession>
<protein>
    <submittedName>
        <fullName evidence="1">Uncharacterized protein</fullName>
    </submittedName>
</protein>
<gene>
    <name evidence="1" type="ORF">LARSCL_LOCUS17556</name>
</gene>
<reference evidence="1 2" key="1">
    <citation type="submission" date="2024-04" db="EMBL/GenBank/DDBJ databases">
        <authorList>
            <person name="Rising A."/>
            <person name="Reimegard J."/>
            <person name="Sonavane S."/>
            <person name="Akerstrom W."/>
            <person name="Nylinder S."/>
            <person name="Hedman E."/>
            <person name="Kallberg Y."/>
        </authorList>
    </citation>
    <scope>NUCLEOTIDE SEQUENCE [LARGE SCALE GENOMIC DNA]</scope>
</reference>
<dbReference type="AlphaFoldDB" id="A0AAV2B7P9"/>
<evidence type="ECO:0000313" key="1">
    <source>
        <dbReference type="EMBL" id="CAL1292258.1"/>
    </source>
</evidence>
<sequence length="109" mass="12293">MNLEDCLNEIAASSVLSKLKDEKSQFFAPNFATIHNISLVSSHFPVPLLKTISDYNKKLQKPKNDWKNDVSYLSKGTYLIFETSYCGTPITVNISCRHGEKKGFSFESP</sequence>
<dbReference type="Proteomes" id="UP001497382">
    <property type="component" value="Unassembled WGS sequence"/>
</dbReference>